<proteinExistence type="predicted"/>
<dbReference type="Gene3D" id="1.25.40.10">
    <property type="entry name" value="Tetratricopeptide repeat domain"/>
    <property type="match status" value="1"/>
</dbReference>
<keyword evidence="4" id="KW-1185">Reference proteome</keyword>
<dbReference type="Proteomes" id="UP000292958">
    <property type="component" value="Unassembled WGS sequence"/>
</dbReference>
<evidence type="ECO:0000256" key="2">
    <source>
        <dbReference type="SAM" id="MobiDB-lite"/>
    </source>
</evidence>
<dbReference type="AlphaFoldDB" id="A0A4Q7Z0E1"/>
<dbReference type="InterPro" id="IPR011990">
    <property type="entry name" value="TPR-like_helical_dom_sf"/>
</dbReference>
<dbReference type="OrthoDB" id="5521562at2"/>
<dbReference type="RefSeq" id="WP_130421171.1">
    <property type="nucleotide sequence ID" value="NZ_SHKW01000001.1"/>
</dbReference>
<organism evidence="3 4">
    <name type="scientific">Edaphobacter modestus</name>
    <dbReference type="NCBI Taxonomy" id="388466"/>
    <lineage>
        <taxon>Bacteria</taxon>
        <taxon>Pseudomonadati</taxon>
        <taxon>Acidobacteriota</taxon>
        <taxon>Terriglobia</taxon>
        <taxon>Terriglobales</taxon>
        <taxon>Acidobacteriaceae</taxon>
        <taxon>Edaphobacter</taxon>
    </lineage>
</organism>
<dbReference type="InterPro" id="IPR019734">
    <property type="entry name" value="TPR_rpt"/>
</dbReference>
<dbReference type="PROSITE" id="PS50005">
    <property type="entry name" value="TPR"/>
    <property type="match status" value="1"/>
</dbReference>
<dbReference type="Pfam" id="PF14559">
    <property type="entry name" value="TPR_19"/>
    <property type="match status" value="1"/>
</dbReference>
<dbReference type="EMBL" id="SHKW01000001">
    <property type="protein sequence ID" value="RZU42963.1"/>
    <property type="molecule type" value="Genomic_DNA"/>
</dbReference>
<name>A0A4Q7Z0E1_9BACT</name>
<sequence length="103" mass="11302">MDRIALLTQVLEQNPSDAFARYGLAMAHLSDGNIEDALSEFSTIVQQNPDYVPAYQMSAQTLAKQGRTDEAIERLHSGISAAKRTGNPHALAEMEGLRDDLSR</sequence>
<feature type="repeat" description="TPR" evidence="1">
    <location>
        <begin position="18"/>
        <end position="51"/>
    </location>
</feature>
<evidence type="ECO:0000313" key="3">
    <source>
        <dbReference type="EMBL" id="RZU42963.1"/>
    </source>
</evidence>
<evidence type="ECO:0000256" key="1">
    <source>
        <dbReference type="PROSITE-ProRule" id="PRU00339"/>
    </source>
</evidence>
<dbReference type="SUPFAM" id="SSF48452">
    <property type="entry name" value="TPR-like"/>
    <property type="match status" value="1"/>
</dbReference>
<comment type="caution">
    <text evidence="3">The sequence shown here is derived from an EMBL/GenBank/DDBJ whole genome shotgun (WGS) entry which is preliminary data.</text>
</comment>
<accession>A0A4Q7Z0E1</accession>
<protein>
    <submittedName>
        <fullName evidence="3">Tetratricopeptide repeat protein</fullName>
    </submittedName>
</protein>
<reference evidence="3 4" key="1">
    <citation type="submission" date="2019-02" db="EMBL/GenBank/DDBJ databases">
        <title>Genomic Encyclopedia of Archaeal and Bacterial Type Strains, Phase II (KMG-II): from individual species to whole genera.</title>
        <authorList>
            <person name="Goeker M."/>
        </authorList>
    </citation>
    <scope>NUCLEOTIDE SEQUENCE [LARGE SCALE GENOMIC DNA]</scope>
    <source>
        <strain evidence="3 4">DSM 18101</strain>
    </source>
</reference>
<gene>
    <name evidence="3" type="ORF">BDD14_4564</name>
</gene>
<evidence type="ECO:0000313" key="4">
    <source>
        <dbReference type="Proteomes" id="UP000292958"/>
    </source>
</evidence>
<keyword evidence="1" id="KW-0802">TPR repeat</keyword>
<feature type="region of interest" description="Disordered" evidence="2">
    <location>
        <begin position="83"/>
        <end position="103"/>
    </location>
</feature>